<keyword evidence="2" id="KW-1185">Reference proteome</keyword>
<evidence type="ECO:0000313" key="1">
    <source>
        <dbReference type="EMBL" id="MDC3986918.1"/>
    </source>
</evidence>
<dbReference type="EMBL" id="JAGTJJ010000045">
    <property type="protein sequence ID" value="MDC3986918.1"/>
    <property type="molecule type" value="Genomic_DNA"/>
</dbReference>
<comment type="caution">
    <text evidence="1">The sequence shown here is derived from an EMBL/GenBank/DDBJ whole genome shotgun (WGS) entry which is preliminary data.</text>
</comment>
<gene>
    <name evidence="1" type="ORF">KEG57_40990</name>
</gene>
<dbReference type="RefSeq" id="WP_272426492.1">
    <property type="nucleotide sequence ID" value="NZ_JAGTJJ010000045.1"/>
</dbReference>
<reference evidence="1 2" key="1">
    <citation type="submission" date="2021-04" db="EMBL/GenBank/DDBJ databases">
        <title>Genome analysis of Polyangium sp.</title>
        <authorList>
            <person name="Li Y."/>
            <person name="Wang J."/>
        </authorList>
    </citation>
    <scope>NUCLEOTIDE SEQUENCE [LARGE SCALE GENOMIC DNA]</scope>
    <source>
        <strain evidence="1 2">SDU14</strain>
    </source>
</reference>
<proteinExistence type="predicted"/>
<sequence>MPDSSGPQERGTEGRSENVLPLPGAYGLGQLGAWNDVEHFVGGLQFGAVNHVTGAANLSKQDGLPFLPVMHVGL</sequence>
<name>A0A9X4AW44_9BACT</name>
<evidence type="ECO:0000313" key="2">
    <source>
        <dbReference type="Proteomes" id="UP001151081"/>
    </source>
</evidence>
<protein>
    <submittedName>
        <fullName evidence="1">Uncharacterized protein</fullName>
    </submittedName>
</protein>
<accession>A0A9X4AW44</accession>
<dbReference type="AlphaFoldDB" id="A0A9X4AW44"/>
<dbReference type="Proteomes" id="UP001151081">
    <property type="component" value="Unassembled WGS sequence"/>
</dbReference>
<organism evidence="1 2">
    <name type="scientific">Polyangium jinanense</name>
    <dbReference type="NCBI Taxonomy" id="2829994"/>
    <lineage>
        <taxon>Bacteria</taxon>
        <taxon>Pseudomonadati</taxon>
        <taxon>Myxococcota</taxon>
        <taxon>Polyangia</taxon>
        <taxon>Polyangiales</taxon>
        <taxon>Polyangiaceae</taxon>
        <taxon>Polyangium</taxon>
    </lineage>
</organism>